<evidence type="ECO:0000256" key="2">
    <source>
        <dbReference type="ARBA" id="ARBA00022553"/>
    </source>
</evidence>
<evidence type="ECO:0000259" key="5">
    <source>
        <dbReference type="PROSITE" id="PS52019"/>
    </source>
</evidence>
<keyword evidence="6" id="KW-0378">Hydrolase</keyword>
<feature type="compositionally biased region" description="Acidic residues" evidence="4">
    <location>
        <begin position="884"/>
        <end position="899"/>
    </location>
</feature>
<dbReference type="InterPro" id="IPR029058">
    <property type="entry name" value="AB_hydrolase_fold"/>
</dbReference>
<dbReference type="InterPro" id="IPR042104">
    <property type="entry name" value="PKS_dehydratase_sf"/>
</dbReference>
<dbReference type="Gene3D" id="3.40.50.1820">
    <property type="entry name" value="alpha/beta hydrolase"/>
    <property type="match status" value="1"/>
</dbReference>
<keyword evidence="7" id="KW-1185">Reference proteome</keyword>
<dbReference type="InterPro" id="IPR032088">
    <property type="entry name" value="SAT"/>
</dbReference>
<feature type="active site" description="Proton donor; for dehydratase activity" evidence="3">
    <location>
        <position position="712"/>
    </location>
</feature>
<name>A0AAX4J0Z5_9PEZI</name>
<feature type="compositionally biased region" description="Low complexity" evidence="4">
    <location>
        <begin position="859"/>
        <end position="883"/>
    </location>
</feature>
<keyword evidence="2" id="KW-0597">Phosphoprotein</keyword>
<dbReference type="SUPFAM" id="SSF53474">
    <property type="entry name" value="alpha/beta-Hydrolases"/>
    <property type="match status" value="1"/>
</dbReference>
<evidence type="ECO:0000313" key="6">
    <source>
        <dbReference type="EMBL" id="WQF89219.1"/>
    </source>
</evidence>
<dbReference type="GeneID" id="87950733"/>
<feature type="domain" description="PKS/mFAS DH" evidence="5">
    <location>
        <begin position="476"/>
        <end position="802"/>
    </location>
</feature>
<dbReference type="RefSeq" id="XP_062786440.1">
    <property type="nucleotide sequence ID" value="XM_062930389.1"/>
</dbReference>
<dbReference type="AlphaFoldDB" id="A0AAX4J0Z5"/>
<sequence length="1208" mass="129061">MAISSPPSKPPLTLFLFGDQTYTVPKRDLQLLLDDEAFRSTSPTLSSPLSIFTRRCETALQRDLAQILDPAEADHLWPSGTLVLADLLSQWRLRSDGSSYSSSSSSSSSSSFSSSSPHHRRCLPLDMALLVAYQILMFMRHIGPSSFSSPSARDYADGDATVVGACTGALAAAAVACSAGLAELVPLGVEAVRVAFRVGLVVERAARDAAPGTGTEQPWSVAVSAAEERTLQGVRAFLERFAGEETDTTNISRSSRSSSSSSSSNGWRQPNDGRDKARKGKGGLPYWVSAWAPSSVTVSGPPEALAELAESDGLAVPGVRMVPMPIFGPFHSPSVHSEEDVAGVLASLYMSPGLASTPACLRVVSASTGKLPPPPPPVSQPHRDEAGDFGSLMRAAVEDMLLRPLRWDLVLQQLCEHVETDEHGTALLEVVPIASSAEPSIDAALGRAQKGTRRRGTMTGRPRTLKRHGVESTTIHRVVAETDLMVGDGLYLVTEADLARPDLKEAVQGHMVEGKPLCTPSIYADIAMTLGNYLVKKLRSHDNKHGKAHDAKHDMQDCLVTISDLGVSKALVAGDNGPGSQLLQCHAQADWSSRSARCKFTVVGGSSGKPQKHAECTIRITDTSTRALLAQHASGESHRINVSSLRARAGTTQISGSMAYRLVSPLADFHRNHRLVQSLVLDPRTHEIAALVSFPAGLAGVGDFTAHPAVIDAFTQPAGFCLNLDDATDLAHTVYINHGWDDMLLFEPVDMEHVYTVYVRMQQVGRTRKWAGDIIVLREEDDTVVAAFLQYSINAFPRRVFSSLLSQETRTSRMKPGAAAAMPPPWSPLQTPKPRMTLSIDTKGAVFPPSPVSPEDPGSKGPPSASSSSAAQNTNITAGADGADGADGDDEHDTEDTEDTRDTPDTLDTLDGPLTTIPIPPCKSVVLQGLPKTARTLLFLLPDGAGTTASYASLPPVGRDVCVIGLDCPFLRGDTDAMARVPLDRLLAEGYLPEILRRQPISSSSHKGYVLGGWSAGGSLAFRAAQMLTERGCRIAGLVLIDAPVPLNGMDRLPRHFYEYCQRLGIFGGWEGGKGNGGHVGGEAPAWLIPHFEGTIGVLERYCATPLVMPPGQKLRVEVIWAGESVVDRPGAPPLPPHPDDTEGMKFLTVQRKDFGPNGWAELLPGADIVCHKVEGAHHFALMRKPFVSQLASFVAEGLKAVQETGAL</sequence>
<dbReference type="Gene3D" id="3.40.366.10">
    <property type="entry name" value="Malonyl-Coenzyme A Acyl Carrier Protein, domain 2"/>
    <property type="match status" value="2"/>
</dbReference>
<accession>A0AAX4J0Z5</accession>
<dbReference type="InterPro" id="IPR030918">
    <property type="entry name" value="PT_fungal_PKS"/>
</dbReference>
<feature type="region of interest" description="Disordered" evidence="4">
    <location>
        <begin position="812"/>
        <end position="915"/>
    </location>
</feature>
<keyword evidence="1" id="KW-0596">Phosphopantetheine</keyword>
<dbReference type="Proteomes" id="UP001322277">
    <property type="component" value="Chromosome 9"/>
</dbReference>
<feature type="compositionally biased region" description="Low complexity" evidence="4">
    <location>
        <begin position="906"/>
        <end position="915"/>
    </location>
</feature>
<gene>
    <name evidence="6" type="ORF">CDEST_14233</name>
</gene>
<dbReference type="InterPro" id="IPR001031">
    <property type="entry name" value="Thioesterase"/>
</dbReference>
<feature type="region of interest" description="Disordered" evidence="4">
    <location>
        <begin position="98"/>
        <end position="118"/>
    </location>
</feature>
<dbReference type="KEGG" id="cdet:87950733"/>
<evidence type="ECO:0000256" key="4">
    <source>
        <dbReference type="SAM" id="MobiDB-lite"/>
    </source>
</evidence>
<feature type="compositionally biased region" description="Low complexity" evidence="4">
    <location>
        <begin position="252"/>
        <end position="264"/>
    </location>
</feature>
<dbReference type="Pfam" id="PF00975">
    <property type="entry name" value="Thioesterase"/>
    <property type="match status" value="1"/>
</dbReference>
<feature type="compositionally biased region" description="Low complexity" evidence="4">
    <location>
        <begin position="98"/>
        <end position="116"/>
    </location>
</feature>
<feature type="active site" description="Proton acceptor; for dehydratase activity" evidence="3">
    <location>
        <position position="510"/>
    </location>
</feature>
<organism evidence="6 7">
    <name type="scientific">Colletotrichum destructivum</name>
    <dbReference type="NCBI Taxonomy" id="34406"/>
    <lineage>
        <taxon>Eukaryota</taxon>
        <taxon>Fungi</taxon>
        <taxon>Dikarya</taxon>
        <taxon>Ascomycota</taxon>
        <taxon>Pezizomycotina</taxon>
        <taxon>Sordariomycetes</taxon>
        <taxon>Hypocreomycetidae</taxon>
        <taxon>Glomerellales</taxon>
        <taxon>Glomerellaceae</taxon>
        <taxon>Colletotrichum</taxon>
        <taxon>Colletotrichum destructivum species complex</taxon>
    </lineage>
</organism>
<dbReference type="PROSITE" id="PS52019">
    <property type="entry name" value="PKS_MFAS_DH"/>
    <property type="match status" value="1"/>
</dbReference>
<dbReference type="InterPro" id="IPR049900">
    <property type="entry name" value="PKS_mFAS_DH"/>
</dbReference>
<dbReference type="Gene3D" id="3.10.129.110">
    <property type="entry name" value="Polyketide synthase dehydratase"/>
    <property type="match status" value="1"/>
</dbReference>
<feature type="region of interest" description="Disordered" evidence="4">
    <location>
        <begin position="245"/>
        <end position="280"/>
    </location>
</feature>
<dbReference type="EMBL" id="CP137313">
    <property type="protein sequence ID" value="WQF89219.1"/>
    <property type="molecule type" value="Genomic_DNA"/>
</dbReference>
<dbReference type="InterPro" id="IPR001227">
    <property type="entry name" value="Ac_transferase_dom_sf"/>
</dbReference>
<feature type="region of interest" description="C-terminal hotdog fold" evidence="3">
    <location>
        <begin position="650"/>
        <end position="802"/>
    </location>
</feature>
<protein>
    <submittedName>
        <fullName evidence="6">Thioesterase, Acyl transferase domain superfamily, alpha/Beta hydrolase</fullName>
    </submittedName>
</protein>
<keyword evidence="6" id="KW-0808">Transferase</keyword>
<evidence type="ECO:0000256" key="3">
    <source>
        <dbReference type="PROSITE-ProRule" id="PRU01363"/>
    </source>
</evidence>
<dbReference type="NCBIfam" id="TIGR04532">
    <property type="entry name" value="PT_fungal_PKS"/>
    <property type="match status" value="1"/>
</dbReference>
<dbReference type="GO" id="GO:0016787">
    <property type="term" value="F:hydrolase activity"/>
    <property type="evidence" value="ECO:0007669"/>
    <property type="project" value="UniProtKB-KW"/>
</dbReference>
<dbReference type="Pfam" id="PF16073">
    <property type="entry name" value="SAT"/>
    <property type="match status" value="1"/>
</dbReference>
<evidence type="ECO:0000313" key="7">
    <source>
        <dbReference type="Proteomes" id="UP001322277"/>
    </source>
</evidence>
<feature type="region of interest" description="N-terminal hotdog fold" evidence="3">
    <location>
        <begin position="476"/>
        <end position="625"/>
    </location>
</feature>
<evidence type="ECO:0000256" key="1">
    <source>
        <dbReference type="ARBA" id="ARBA00022450"/>
    </source>
</evidence>
<dbReference type="GO" id="GO:0016740">
    <property type="term" value="F:transferase activity"/>
    <property type="evidence" value="ECO:0007669"/>
    <property type="project" value="UniProtKB-KW"/>
</dbReference>
<proteinExistence type="predicted"/>
<reference evidence="7" key="1">
    <citation type="journal article" date="2023" name="bioRxiv">
        <title>Complete genome of the Medicago anthracnose fungus, Colletotrichum destructivum, reveals a mini-chromosome-like region within a core chromosome.</title>
        <authorList>
            <person name="Lapalu N."/>
            <person name="Simon A."/>
            <person name="Lu A."/>
            <person name="Plaumann P.-L."/>
            <person name="Amselem J."/>
            <person name="Pigne S."/>
            <person name="Auger A."/>
            <person name="Koch C."/>
            <person name="Dallery J.-F."/>
            <person name="O'Connell R.J."/>
        </authorList>
    </citation>
    <scope>NUCLEOTIDE SEQUENCE [LARGE SCALE GENOMIC DNA]</scope>
    <source>
        <strain evidence="7">CBS 520.97</strain>
    </source>
</reference>